<dbReference type="STRING" id="1036181.SAMN05421756_101428"/>
<evidence type="ECO:0008006" key="3">
    <source>
        <dbReference type="Google" id="ProtNLM"/>
    </source>
</evidence>
<proteinExistence type="predicted"/>
<dbReference type="PANTHER" id="PTHR16128">
    <property type="entry name" value="FAD/NAD(P)-BINDING OXIDOREDUCTASE FAMILY PROTEIN"/>
    <property type="match status" value="1"/>
</dbReference>
<evidence type="ECO:0000313" key="2">
    <source>
        <dbReference type="Proteomes" id="UP000198504"/>
    </source>
</evidence>
<dbReference type="Proteomes" id="UP000198504">
    <property type="component" value="Unassembled WGS sequence"/>
</dbReference>
<protein>
    <recommendedName>
        <fullName evidence="3">Amine oxidase domain-containing protein</fullName>
    </recommendedName>
</protein>
<accession>A0A1H9A0A4</accession>
<dbReference type="AlphaFoldDB" id="A0A1H9A0A4"/>
<dbReference type="SUPFAM" id="SSF51971">
    <property type="entry name" value="Nucleotide-binding domain"/>
    <property type="match status" value="1"/>
</dbReference>
<evidence type="ECO:0000313" key="1">
    <source>
        <dbReference type="EMBL" id="SEP70109.1"/>
    </source>
</evidence>
<dbReference type="PANTHER" id="PTHR16128:SF5">
    <property type="entry name" value="FAD_NAD(P)-BINDING OXIDOREDUCTASE FAMILY PROTEIN"/>
    <property type="match status" value="1"/>
</dbReference>
<keyword evidence="2" id="KW-1185">Reference proteome</keyword>
<organism evidence="1 2">
    <name type="scientific">Microlunatus flavus</name>
    <dbReference type="NCBI Taxonomy" id="1036181"/>
    <lineage>
        <taxon>Bacteria</taxon>
        <taxon>Bacillati</taxon>
        <taxon>Actinomycetota</taxon>
        <taxon>Actinomycetes</taxon>
        <taxon>Propionibacteriales</taxon>
        <taxon>Propionibacteriaceae</taxon>
        <taxon>Microlunatus</taxon>
    </lineage>
</organism>
<sequence length="275" mass="29399">MASRRVDGRVVDTGASYFTVSDDGFGKVVEGWRTRGLARPWTDTLVVSHEGDLEPKPGPVRWAAPGGLRSLVEDLAKGLDVRHTTVEHVGPGPEVDGLPASAVVLAMPDPQAVRLLDPAYEDLRQTLHDPFEPVLALTARWAERSWPDVQGAFVAGDPVISWVADDGRRRGDGAPVLVAHSTPEFAAEHLDAPDEAAGPMAVAVRDALGIETEPESTHVHRWTFGKPSGSREEPFALDDALVGVCGDAFSDRPRVEAAYLSGTALGEALADRLKP</sequence>
<dbReference type="Gene3D" id="3.90.660.10">
    <property type="match status" value="1"/>
</dbReference>
<gene>
    <name evidence="1" type="ORF">SAMN05421756_101428</name>
</gene>
<reference evidence="2" key="1">
    <citation type="submission" date="2016-10" db="EMBL/GenBank/DDBJ databases">
        <authorList>
            <person name="Varghese N."/>
            <person name="Submissions S."/>
        </authorList>
    </citation>
    <scope>NUCLEOTIDE SEQUENCE [LARGE SCALE GENOMIC DNA]</scope>
    <source>
        <strain evidence="2">CGMCC 4.6856</strain>
    </source>
</reference>
<dbReference type="Gene3D" id="3.50.50.60">
    <property type="entry name" value="FAD/NAD(P)-binding domain"/>
    <property type="match status" value="1"/>
</dbReference>
<dbReference type="EMBL" id="FOFA01000001">
    <property type="protein sequence ID" value="SEP70109.1"/>
    <property type="molecule type" value="Genomic_DNA"/>
</dbReference>
<name>A0A1H9A0A4_9ACTN</name>
<dbReference type="InterPro" id="IPR036188">
    <property type="entry name" value="FAD/NAD-bd_sf"/>
</dbReference>